<dbReference type="SUPFAM" id="SSF51338">
    <property type="entry name" value="Composite domain of metallo-dependent hydrolases"/>
    <property type="match status" value="2"/>
</dbReference>
<evidence type="ECO:0000313" key="3">
    <source>
        <dbReference type="EMBL" id="CAH0026986.1"/>
    </source>
</evidence>
<dbReference type="OrthoDB" id="194468at2759"/>
<evidence type="ECO:0000259" key="2">
    <source>
        <dbReference type="Pfam" id="PF01979"/>
    </source>
</evidence>
<dbReference type="Gene3D" id="1.20.58.520">
    <property type="entry name" value="Amidohydrolase"/>
    <property type="match status" value="1"/>
</dbReference>
<dbReference type="CDD" id="cd01298">
    <property type="entry name" value="ATZ_TRZ_like"/>
    <property type="match status" value="1"/>
</dbReference>
<dbReference type="InterPro" id="IPR006680">
    <property type="entry name" value="Amidohydro-rel"/>
</dbReference>
<evidence type="ECO:0000256" key="1">
    <source>
        <dbReference type="SAM" id="SignalP"/>
    </source>
</evidence>
<proteinExistence type="predicted"/>
<dbReference type="Pfam" id="PF01979">
    <property type="entry name" value="Amidohydro_1"/>
    <property type="match status" value="2"/>
</dbReference>
<dbReference type="AlphaFoldDB" id="A0A9N9VNR7"/>
<dbReference type="Gene3D" id="3.40.50.10910">
    <property type="entry name" value="Amidohydrolase"/>
    <property type="match status" value="1"/>
</dbReference>
<dbReference type="InterPro" id="IPR011059">
    <property type="entry name" value="Metal-dep_hydrolase_composite"/>
</dbReference>
<keyword evidence="4" id="KW-1185">Reference proteome</keyword>
<evidence type="ECO:0000313" key="4">
    <source>
        <dbReference type="Proteomes" id="UP000696573"/>
    </source>
</evidence>
<feature type="signal peptide" evidence="1">
    <location>
        <begin position="1"/>
        <end position="20"/>
    </location>
</feature>
<reference evidence="3" key="1">
    <citation type="submission" date="2021-10" db="EMBL/GenBank/DDBJ databases">
        <authorList>
            <person name="Piombo E."/>
        </authorList>
    </citation>
    <scope>NUCLEOTIDE SEQUENCE</scope>
</reference>
<dbReference type="PANTHER" id="PTHR43794">
    <property type="entry name" value="AMINOHYDROLASE SSNA-RELATED"/>
    <property type="match status" value="1"/>
</dbReference>
<dbReference type="EMBL" id="CABFNQ020000726">
    <property type="protein sequence ID" value="CAH0026986.1"/>
    <property type="molecule type" value="Genomic_DNA"/>
</dbReference>
<sequence length="811" mass="89642">MVSFRGVLFAQASLLQSALACGFHAGLSPTENPLLRRSAVPELPTKKILIQNVRVFDGHVILPPRDIVIDESIIRNDSTDPDEIIDSHHGFLIPGLIDSHTHVQQISHMEDLSRYRVTTAFNMNCMNFTNCEIFKSQVGLTSIFTAGVPIIAPNSDHARTTPIPKSMLVTDVSQAELYVGWAVANGSDFMKIVSEENGPTQEMQDAAVQASHSRGIQSSTHASWRIPYQQAIQSKTDSIHHIFGESLLAKRWLLRMKAQGQFSVPTLTVMRYVSENPIAREFLHGTVETNQSYPIYRENVKRLHEARVPVVAGTDAVGYVEGLFDMPHGLKLHEELENLVEAGMMEIEALRAATSLPAELRSLSDRGVIAPGRRPDLILLNSDPFVTISNTKDINKDSFYYPGTVEIEGDRIAKIYHGNPSAEVLSDPSITAIDGTDKLVMPGFVDLHFHTSVAKGFGDELPLKEYLEEVWYPSVRALTPERAYIGALHSYCTAIKSGTTTVNDMYRFVGSLAEAAAKIGIRAVLSNEVALPEHKLDLLEDNEQSYLQHNGKESDRIRVWLGHEWMCTSNLELMAKVGKMKSELGTGLHIHLCESQQEVEDTRAKYGRTPVEIEYESGCLGPDTVAAHCVHLTDRDIGLLAETGTSVSYDPGSNAKLGNGIVRLQSKKKASIPDMFELMKFGSLIQRALHQDASLAKPYNILRMATGNGAKALGIDAGVIAPGKKADLIVVDLTKNQMFTPLLKDPPKRKMMLESHLVFGCNGSAVQHSIIYGVLVMKDFKMLALDEEKLRQDMDAMLEEISEDMKLLIVK</sequence>
<keyword evidence="1" id="KW-0732">Signal</keyword>
<feature type="domain" description="Amidohydrolase-related" evidence="2">
    <location>
        <begin position="439"/>
        <end position="758"/>
    </location>
</feature>
<protein>
    <recommendedName>
        <fullName evidence="2">Amidohydrolase-related domain-containing protein</fullName>
    </recommendedName>
</protein>
<dbReference type="InterPro" id="IPR032466">
    <property type="entry name" value="Metal_Hydrolase"/>
</dbReference>
<name>A0A9N9VNR7_9HYPO</name>
<feature type="chain" id="PRO_5040483983" description="Amidohydrolase-related domain-containing protein" evidence="1">
    <location>
        <begin position="21"/>
        <end position="811"/>
    </location>
</feature>
<comment type="caution">
    <text evidence="3">The sequence shown here is derived from an EMBL/GenBank/DDBJ whole genome shotgun (WGS) entry which is preliminary data.</text>
</comment>
<dbReference type="Proteomes" id="UP000696573">
    <property type="component" value="Unassembled WGS sequence"/>
</dbReference>
<accession>A0A9N9VNR7</accession>
<gene>
    <name evidence="3" type="ORF">CRHIZ90672A_00003508</name>
</gene>
<dbReference type="InterPro" id="IPR050287">
    <property type="entry name" value="MTA/SAH_deaminase"/>
</dbReference>
<feature type="domain" description="Amidohydrolase-related" evidence="2">
    <location>
        <begin position="200"/>
        <end position="391"/>
    </location>
</feature>
<dbReference type="Gene3D" id="3.30.110.90">
    <property type="entry name" value="Amidohydrolase"/>
    <property type="match status" value="1"/>
</dbReference>
<dbReference type="SUPFAM" id="SSF51556">
    <property type="entry name" value="Metallo-dependent hydrolases"/>
    <property type="match status" value="2"/>
</dbReference>
<dbReference type="GO" id="GO:0016810">
    <property type="term" value="F:hydrolase activity, acting on carbon-nitrogen (but not peptide) bonds"/>
    <property type="evidence" value="ECO:0007669"/>
    <property type="project" value="InterPro"/>
</dbReference>
<dbReference type="PROSITE" id="PS51257">
    <property type="entry name" value="PROKAR_LIPOPROTEIN"/>
    <property type="match status" value="1"/>
</dbReference>
<organism evidence="3 4">
    <name type="scientific">Clonostachys rhizophaga</name>
    <dbReference type="NCBI Taxonomy" id="160324"/>
    <lineage>
        <taxon>Eukaryota</taxon>
        <taxon>Fungi</taxon>
        <taxon>Dikarya</taxon>
        <taxon>Ascomycota</taxon>
        <taxon>Pezizomycotina</taxon>
        <taxon>Sordariomycetes</taxon>
        <taxon>Hypocreomycetidae</taxon>
        <taxon>Hypocreales</taxon>
        <taxon>Bionectriaceae</taxon>
        <taxon>Clonostachys</taxon>
    </lineage>
</organism>
<dbReference type="Gene3D" id="2.30.40.10">
    <property type="entry name" value="Urease, subunit C, domain 1"/>
    <property type="match status" value="2"/>
</dbReference>
<dbReference type="Gene3D" id="3.20.20.140">
    <property type="entry name" value="Metal-dependent hydrolases"/>
    <property type="match status" value="1"/>
</dbReference>
<dbReference type="PANTHER" id="PTHR43794:SF5">
    <property type="entry name" value="CHLOROHYDROLASE FAMILY PROTEIN"/>
    <property type="match status" value="1"/>
</dbReference>